<dbReference type="AlphaFoldDB" id="A0A345Z400"/>
<dbReference type="OrthoDB" id="9815677at2"/>
<proteinExistence type="inferred from homology"/>
<evidence type="ECO:0000313" key="3">
    <source>
        <dbReference type="EMBL" id="AXK51329.1"/>
    </source>
</evidence>
<dbReference type="GO" id="GO:0005507">
    <property type="term" value="F:copper ion binding"/>
    <property type="evidence" value="ECO:0007669"/>
    <property type="project" value="TreeGrafter"/>
</dbReference>
<evidence type="ECO:0000313" key="4">
    <source>
        <dbReference type="Proteomes" id="UP000254792"/>
    </source>
</evidence>
<gene>
    <name evidence="3" type="primary">cutC</name>
    <name evidence="3" type="ORF">SALLE_v1c06590</name>
</gene>
<dbReference type="EMBL" id="CP031376">
    <property type="protein sequence ID" value="AXK51329.1"/>
    <property type="molecule type" value="Genomic_DNA"/>
</dbReference>
<dbReference type="KEGG" id="salx:SALLE_v1c06590"/>
<evidence type="ECO:0000256" key="2">
    <source>
        <dbReference type="ARBA" id="ARBA00019014"/>
    </source>
</evidence>
<dbReference type="SUPFAM" id="SSF110395">
    <property type="entry name" value="CutC-like"/>
    <property type="match status" value="1"/>
</dbReference>
<dbReference type="Gene3D" id="3.20.20.380">
    <property type="entry name" value="Copper homeostasis (CutC) domain"/>
    <property type="match status" value="1"/>
</dbReference>
<dbReference type="InterPro" id="IPR005627">
    <property type="entry name" value="CutC-like"/>
</dbReference>
<comment type="similarity">
    <text evidence="1">Belongs to the CutC family.</text>
</comment>
<dbReference type="PANTHER" id="PTHR12598:SF0">
    <property type="entry name" value="COPPER HOMEOSTASIS PROTEIN CUTC HOMOLOG"/>
    <property type="match status" value="1"/>
</dbReference>
<dbReference type="PANTHER" id="PTHR12598">
    <property type="entry name" value="COPPER HOMEOSTASIS PROTEIN CUTC"/>
    <property type="match status" value="1"/>
</dbReference>
<dbReference type="InterPro" id="IPR036822">
    <property type="entry name" value="CutC-like_dom_sf"/>
</dbReference>
<protein>
    <recommendedName>
        <fullName evidence="2">Copper homeostasis protein cutC homolog</fullName>
    </recommendedName>
</protein>
<dbReference type="Proteomes" id="UP000254792">
    <property type="component" value="Chromosome"/>
</dbReference>
<dbReference type="Pfam" id="PF03932">
    <property type="entry name" value="CutC"/>
    <property type="match status" value="1"/>
</dbReference>
<accession>A0A345Z400</accession>
<reference evidence="3 4" key="1">
    <citation type="submission" date="2018-07" db="EMBL/GenBank/DDBJ databases">
        <title>Complete genome sequence of Spiroplasma alleghenense PLHS-1 (ATCC 51752).</title>
        <authorList>
            <person name="Chou L."/>
            <person name="Lee T.-Y."/>
            <person name="Tsai Y.-M."/>
            <person name="Kuo C.-H."/>
        </authorList>
    </citation>
    <scope>NUCLEOTIDE SEQUENCE [LARGE SCALE GENOMIC DNA]</scope>
    <source>
        <strain evidence="3 4">PLHS-1</strain>
    </source>
</reference>
<name>A0A345Z400_9MOLU</name>
<organism evidence="3 4">
    <name type="scientific">Spiroplasma alleghenense</name>
    <dbReference type="NCBI Taxonomy" id="216931"/>
    <lineage>
        <taxon>Bacteria</taxon>
        <taxon>Bacillati</taxon>
        <taxon>Mycoplasmatota</taxon>
        <taxon>Mollicutes</taxon>
        <taxon>Entomoplasmatales</taxon>
        <taxon>Spiroplasmataceae</taxon>
        <taxon>Spiroplasma</taxon>
    </lineage>
</organism>
<dbReference type="RefSeq" id="WP_115558231.1">
    <property type="nucleotide sequence ID" value="NZ_CP031376.1"/>
</dbReference>
<evidence type="ECO:0000256" key="1">
    <source>
        <dbReference type="ARBA" id="ARBA00007768"/>
    </source>
</evidence>
<sequence length="222" mass="24708">MVLEVIAKNLEDIKRINNSQANRIELCKDLEVGGLTPDRELITAATETSKLPINVIIRPTARDFVYTEKEFDQIIEDIRFVNKTKAKGIVVGVLDKNGEVDYQRMIKIMNTVKNKTVTFHKAFDFVPSFIEAAIFLDSIHVTNILTSGGNNPIDENIDILQEVNFNTTLKVLAGGGVTINNVEAILNATDQIHIGTAARISNTWDSDIDINKINAFKQKKPA</sequence>
<keyword evidence="4" id="KW-1185">Reference proteome</keyword>